<keyword evidence="3" id="KW-1185">Reference proteome</keyword>
<organism evidence="2 3">
    <name type="scientific">Thalassotalea marina</name>
    <dbReference type="NCBI Taxonomy" id="1673741"/>
    <lineage>
        <taxon>Bacteria</taxon>
        <taxon>Pseudomonadati</taxon>
        <taxon>Pseudomonadota</taxon>
        <taxon>Gammaproteobacteria</taxon>
        <taxon>Alteromonadales</taxon>
        <taxon>Colwelliaceae</taxon>
        <taxon>Thalassotalea</taxon>
    </lineage>
</organism>
<feature type="transmembrane region" description="Helical" evidence="1">
    <location>
        <begin position="24"/>
        <end position="42"/>
    </location>
</feature>
<gene>
    <name evidence="2" type="ORF">GCM10017161_42440</name>
</gene>
<proteinExistence type="predicted"/>
<protein>
    <submittedName>
        <fullName evidence="2">Uncharacterized protein</fullName>
    </submittedName>
</protein>
<accession>A0A919BT95</accession>
<keyword evidence="1" id="KW-0812">Transmembrane</keyword>
<keyword evidence="1" id="KW-0472">Membrane</keyword>
<name>A0A919BT95_9GAMM</name>
<evidence type="ECO:0000313" key="3">
    <source>
        <dbReference type="Proteomes" id="UP000623842"/>
    </source>
</evidence>
<dbReference type="Proteomes" id="UP000623842">
    <property type="component" value="Unassembled WGS sequence"/>
</dbReference>
<sequence>MKLLNEKEKVVVSGGVERILGNKYLGMFGNAIFLFQVAYGFAAELEGIKE</sequence>
<comment type="caution">
    <text evidence="2">The sequence shown here is derived from an EMBL/GenBank/DDBJ whole genome shotgun (WGS) entry which is preliminary data.</text>
</comment>
<reference evidence="2" key="1">
    <citation type="journal article" date="2014" name="Int. J. Syst. Evol. Microbiol.">
        <title>Complete genome sequence of Corynebacterium casei LMG S-19264T (=DSM 44701T), isolated from a smear-ripened cheese.</title>
        <authorList>
            <consortium name="US DOE Joint Genome Institute (JGI-PGF)"/>
            <person name="Walter F."/>
            <person name="Albersmeier A."/>
            <person name="Kalinowski J."/>
            <person name="Ruckert C."/>
        </authorList>
    </citation>
    <scope>NUCLEOTIDE SEQUENCE</scope>
    <source>
        <strain evidence="2">KCTC 42731</strain>
    </source>
</reference>
<dbReference type="RefSeq" id="WP_189774939.1">
    <property type="nucleotide sequence ID" value="NZ_BNCK01000017.1"/>
</dbReference>
<keyword evidence="1" id="KW-1133">Transmembrane helix</keyword>
<reference evidence="2" key="2">
    <citation type="submission" date="2020-09" db="EMBL/GenBank/DDBJ databases">
        <authorList>
            <person name="Sun Q."/>
            <person name="Kim S."/>
        </authorList>
    </citation>
    <scope>NUCLEOTIDE SEQUENCE</scope>
    <source>
        <strain evidence="2">KCTC 42731</strain>
    </source>
</reference>
<evidence type="ECO:0000256" key="1">
    <source>
        <dbReference type="SAM" id="Phobius"/>
    </source>
</evidence>
<dbReference type="AlphaFoldDB" id="A0A919BT95"/>
<dbReference type="EMBL" id="BNCK01000017">
    <property type="protein sequence ID" value="GHG08182.1"/>
    <property type="molecule type" value="Genomic_DNA"/>
</dbReference>
<evidence type="ECO:0000313" key="2">
    <source>
        <dbReference type="EMBL" id="GHG08182.1"/>
    </source>
</evidence>